<proteinExistence type="predicted"/>
<protein>
    <submittedName>
        <fullName evidence="1">Uncharacterized protein</fullName>
    </submittedName>
</protein>
<evidence type="ECO:0000313" key="1">
    <source>
        <dbReference type="EMBL" id="JAH15135.1"/>
    </source>
</evidence>
<dbReference type="AlphaFoldDB" id="A0A0E9QFM6"/>
<organism evidence="1">
    <name type="scientific">Anguilla anguilla</name>
    <name type="common">European freshwater eel</name>
    <name type="synonym">Muraena anguilla</name>
    <dbReference type="NCBI Taxonomy" id="7936"/>
    <lineage>
        <taxon>Eukaryota</taxon>
        <taxon>Metazoa</taxon>
        <taxon>Chordata</taxon>
        <taxon>Craniata</taxon>
        <taxon>Vertebrata</taxon>
        <taxon>Euteleostomi</taxon>
        <taxon>Actinopterygii</taxon>
        <taxon>Neopterygii</taxon>
        <taxon>Teleostei</taxon>
        <taxon>Anguilliformes</taxon>
        <taxon>Anguillidae</taxon>
        <taxon>Anguilla</taxon>
    </lineage>
</organism>
<reference evidence="1" key="2">
    <citation type="journal article" date="2015" name="Fish Shellfish Immunol.">
        <title>Early steps in the European eel (Anguilla anguilla)-Vibrio vulnificus interaction in the gills: Role of the RtxA13 toxin.</title>
        <authorList>
            <person name="Callol A."/>
            <person name="Pajuelo D."/>
            <person name="Ebbesson L."/>
            <person name="Teles M."/>
            <person name="MacKenzie S."/>
            <person name="Amaro C."/>
        </authorList>
    </citation>
    <scope>NUCLEOTIDE SEQUENCE</scope>
</reference>
<reference evidence="1" key="1">
    <citation type="submission" date="2014-11" db="EMBL/GenBank/DDBJ databases">
        <authorList>
            <person name="Amaro Gonzalez C."/>
        </authorList>
    </citation>
    <scope>NUCLEOTIDE SEQUENCE</scope>
</reference>
<name>A0A0E9QFM6_ANGAN</name>
<sequence>MYISVCYVFDLLYFSFLNFQF</sequence>
<accession>A0A0E9QFM6</accession>
<dbReference type="EMBL" id="GBXM01093442">
    <property type="protein sequence ID" value="JAH15135.1"/>
    <property type="molecule type" value="Transcribed_RNA"/>
</dbReference>